<protein>
    <submittedName>
        <fullName evidence="1">Uncharacterized protein</fullName>
    </submittedName>
</protein>
<name>A0ABV0V823_9TELE</name>
<dbReference type="EMBL" id="JAHRIQ010097126">
    <property type="protein sequence ID" value="MEQ2253254.1"/>
    <property type="molecule type" value="Genomic_DNA"/>
</dbReference>
<organism evidence="1 2">
    <name type="scientific">Ilyodon furcidens</name>
    <name type="common">goldbreast splitfin</name>
    <dbReference type="NCBI Taxonomy" id="33524"/>
    <lineage>
        <taxon>Eukaryota</taxon>
        <taxon>Metazoa</taxon>
        <taxon>Chordata</taxon>
        <taxon>Craniata</taxon>
        <taxon>Vertebrata</taxon>
        <taxon>Euteleostomi</taxon>
        <taxon>Actinopterygii</taxon>
        <taxon>Neopterygii</taxon>
        <taxon>Teleostei</taxon>
        <taxon>Neoteleostei</taxon>
        <taxon>Acanthomorphata</taxon>
        <taxon>Ovalentaria</taxon>
        <taxon>Atherinomorphae</taxon>
        <taxon>Cyprinodontiformes</taxon>
        <taxon>Goodeidae</taxon>
        <taxon>Ilyodon</taxon>
    </lineage>
</organism>
<proteinExistence type="predicted"/>
<reference evidence="1 2" key="1">
    <citation type="submission" date="2021-06" db="EMBL/GenBank/DDBJ databases">
        <authorList>
            <person name="Palmer J.M."/>
        </authorList>
    </citation>
    <scope>NUCLEOTIDE SEQUENCE [LARGE SCALE GENOMIC DNA]</scope>
    <source>
        <strain evidence="2">if_2019</strain>
        <tissue evidence="1">Muscle</tissue>
    </source>
</reference>
<dbReference type="Proteomes" id="UP001482620">
    <property type="component" value="Unassembled WGS sequence"/>
</dbReference>
<sequence length="93" mass="10372">MATHFSSDDRTTSSCSFPLISNLLPGGPCGTHLEILLASLFNKPYSTIHSVHTCCFHQSRKQNQYDKKVQDRHPASHLPNLLMGDLETFSGQK</sequence>
<accession>A0ABV0V823</accession>
<keyword evidence="2" id="KW-1185">Reference proteome</keyword>
<comment type="caution">
    <text evidence="1">The sequence shown here is derived from an EMBL/GenBank/DDBJ whole genome shotgun (WGS) entry which is preliminary data.</text>
</comment>
<evidence type="ECO:0000313" key="2">
    <source>
        <dbReference type="Proteomes" id="UP001482620"/>
    </source>
</evidence>
<gene>
    <name evidence="1" type="ORF">ILYODFUR_030221</name>
</gene>
<evidence type="ECO:0000313" key="1">
    <source>
        <dbReference type="EMBL" id="MEQ2253254.1"/>
    </source>
</evidence>